<keyword evidence="11" id="KW-1185">Reference proteome</keyword>
<gene>
    <name evidence="10" type="primary">PTGR2</name>
</gene>
<evidence type="ECO:0000256" key="5">
    <source>
        <dbReference type="ARBA" id="ARBA00047878"/>
    </source>
</evidence>
<dbReference type="GO" id="GO:0006693">
    <property type="term" value="P:prostaglandin metabolic process"/>
    <property type="evidence" value="ECO:0007669"/>
    <property type="project" value="TreeGrafter"/>
</dbReference>
<keyword evidence="3" id="KW-0560">Oxidoreductase</keyword>
<reference evidence="10" key="3">
    <citation type="submission" date="2025-09" db="UniProtKB">
        <authorList>
            <consortium name="Ensembl"/>
        </authorList>
    </citation>
    <scope>IDENTIFICATION</scope>
</reference>
<dbReference type="InterPro" id="IPR011032">
    <property type="entry name" value="GroES-like_sf"/>
</dbReference>
<dbReference type="EC" id="1.3.1.48" evidence="2"/>
<dbReference type="InterPro" id="IPR036291">
    <property type="entry name" value="NAD(P)-bd_dom_sf"/>
</dbReference>
<dbReference type="Gene3D" id="3.40.50.720">
    <property type="entry name" value="NAD(P)-binding Rossmann-like Domain"/>
    <property type="match status" value="1"/>
</dbReference>
<dbReference type="Pfam" id="PF16884">
    <property type="entry name" value="ADH_N_2"/>
    <property type="match status" value="1"/>
</dbReference>
<dbReference type="InterPro" id="IPR041694">
    <property type="entry name" value="ADH_N_2"/>
</dbReference>
<evidence type="ECO:0000259" key="8">
    <source>
        <dbReference type="Pfam" id="PF00107"/>
    </source>
</evidence>
<evidence type="ECO:0000313" key="11">
    <source>
        <dbReference type="Proteomes" id="UP000008672"/>
    </source>
</evidence>
<reference evidence="10" key="2">
    <citation type="submission" date="2025-08" db="UniProtKB">
        <authorList>
            <consortium name="Ensembl"/>
        </authorList>
    </citation>
    <scope>IDENTIFICATION</scope>
</reference>
<dbReference type="GeneTree" id="ENSGT00940000156793"/>
<protein>
    <recommendedName>
        <fullName evidence="4">15-oxoprostaglandin 13-reductase</fullName>
        <ecNumber evidence="2">1.3.1.48</ecNumber>
    </recommendedName>
    <alternativeName>
        <fullName evidence="4">15-oxoprostaglandin 13-reductase</fullName>
    </alternativeName>
</protein>
<dbReference type="SUPFAM" id="SSF50129">
    <property type="entry name" value="GroES-like"/>
    <property type="match status" value="1"/>
</dbReference>
<feature type="domain" description="Alcohol dehydrogenase-like C-terminal" evidence="8">
    <location>
        <begin position="169"/>
        <end position="270"/>
    </location>
</feature>
<dbReference type="InterPro" id="IPR013149">
    <property type="entry name" value="ADH-like_C"/>
</dbReference>
<dbReference type="Pfam" id="PF00107">
    <property type="entry name" value="ADH_zinc_N"/>
    <property type="match status" value="1"/>
</dbReference>
<dbReference type="InterPro" id="IPR045010">
    <property type="entry name" value="MDR_fam"/>
</dbReference>
<evidence type="ECO:0000256" key="1">
    <source>
        <dbReference type="ARBA" id="ARBA00010460"/>
    </source>
</evidence>
<evidence type="ECO:0000313" key="10">
    <source>
        <dbReference type="Ensembl" id="ENSLACP00000010848.1"/>
    </source>
</evidence>
<dbReference type="Proteomes" id="UP000008672">
    <property type="component" value="Unassembled WGS sequence"/>
</dbReference>
<dbReference type="Ensembl" id="ENSLACT00000010928.1">
    <property type="protein sequence ID" value="ENSLACP00000010848.1"/>
    <property type="gene ID" value="ENSLACG00000009549.1"/>
</dbReference>
<dbReference type="STRING" id="7897.ENSLACP00000010848"/>
<dbReference type="EMBL" id="AFYH01154444">
    <property type="status" value="NOT_ANNOTATED_CDS"/>
    <property type="molecule type" value="Genomic_DNA"/>
</dbReference>
<dbReference type="Gene3D" id="3.90.180.10">
    <property type="entry name" value="Medium-chain alcohol dehydrogenases, catalytic domain"/>
    <property type="match status" value="1"/>
</dbReference>
<dbReference type="eggNOG" id="KOG1196">
    <property type="taxonomic scope" value="Eukaryota"/>
</dbReference>
<reference evidence="11" key="1">
    <citation type="submission" date="2011-08" db="EMBL/GenBank/DDBJ databases">
        <title>The draft genome of Latimeria chalumnae.</title>
        <authorList>
            <person name="Di Palma F."/>
            <person name="Alfoldi J."/>
            <person name="Johnson J."/>
            <person name="Berlin A."/>
            <person name="Gnerre S."/>
            <person name="Jaffe D."/>
            <person name="MacCallum I."/>
            <person name="Young S."/>
            <person name="Walker B.J."/>
            <person name="Lander E."/>
            <person name="Lindblad-Toh K."/>
        </authorList>
    </citation>
    <scope>NUCLEOTIDE SEQUENCE [LARGE SCALE GENOMIC DNA]</scope>
    <source>
        <strain evidence="11">Wild caught</strain>
    </source>
</reference>
<comment type="catalytic activity">
    <reaction evidence="5">
        <text>13,14-dihydro-15-oxo-prostaglandin F1alpha + NADP(+) = 15-oxoprostaglandin F1alpha + NADPH + H(+)</text>
        <dbReference type="Rhea" id="RHEA:50592"/>
        <dbReference type="ChEBI" id="CHEBI:15378"/>
        <dbReference type="ChEBI" id="CHEBI:57783"/>
        <dbReference type="ChEBI" id="CHEBI:58349"/>
        <dbReference type="ChEBI" id="CHEBI:79072"/>
        <dbReference type="ChEBI" id="CHEBI:133411"/>
    </reaction>
    <physiologicalReaction direction="right-to-left" evidence="5">
        <dbReference type="Rhea" id="RHEA:50594"/>
    </physiologicalReaction>
</comment>
<dbReference type="InParanoid" id="H3AMH7"/>
<dbReference type="PANTHER" id="PTHR43205">
    <property type="entry name" value="PROSTAGLANDIN REDUCTASE"/>
    <property type="match status" value="1"/>
</dbReference>
<evidence type="ECO:0000259" key="9">
    <source>
        <dbReference type="Pfam" id="PF16884"/>
    </source>
</evidence>
<feature type="domain" description="Oxidoreductase N-terminal" evidence="9">
    <location>
        <begin position="6"/>
        <end position="56"/>
    </location>
</feature>
<comment type="catalytic activity">
    <reaction evidence="7">
        <text>13,14-dihydro-15-oxo-prostaglandin E1 + NADP(+) = 15-oxoprostaglandin E1 + NADPH + H(+)</text>
        <dbReference type="Rhea" id="RHEA:50584"/>
        <dbReference type="ChEBI" id="CHEBI:15378"/>
        <dbReference type="ChEBI" id="CHEBI:57401"/>
        <dbReference type="ChEBI" id="CHEBI:57783"/>
        <dbReference type="ChEBI" id="CHEBI:58349"/>
        <dbReference type="ChEBI" id="CHEBI:133408"/>
    </reaction>
    <physiologicalReaction direction="right-to-left" evidence="7">
        <dbReference type="Rhea" id="RHEA:50586"/>
    </physiologicalReaction>
</comment>
<dbReference type="FunFam" id="3.40.50.720:FF:000121">
    <property type="entry name" value="Prostaglandin reductase 2"/>
    <property type="match status" value="1"/>
</dbReference>
<evidence type="ECO:0000256" key="2">
    <source>
        <dbReference type="ARBA" id="ARBA00011981"/>
    </source>
</evidence>
<proteinExistence type="inferred from homology"/>
<name>H3AMH7_LATCH</name>
<evidence type="ECO:0000256" key="4">
    <source>
        <dbReference type="ARBA" id="ARBA00033119"/>
    </source>
</evidence>
<dbReference type="EMBL" id="AFYH01154443">
    <property type="status" value="NOT_ANNOTATED_CDS"/>
    <property type="molecule type" value="Genomic_DNA"/>
</dbReference>
<evidence type="ECO:0000256" key="3">
    <source>
        <dbReference type="ARBA" id="ARBA00023002"/>
    </source>
</evidence>
<dbReference type="Bgee" id="ENSLACG00000009549">
    <property type="expression patterns" value="Expressed in muscle tissue and 6 other cell types or tissues"/>
</dbReference>
<dbReference type="PANTHER" id="PTHR43205:SF5">
    <property type="entry name" value="PROSTAGLANDIN REDUCTASE 2"/>
    <property type="match status" value="1"/>
</dbReference>
<dbReference type="SUPFAM" id="SSF51735">
    <property type="entry name" value="NAD(P)-binding Rossmann-fold domains"/>
    <property type="match status" value="1"/>
</dbReference>
<evidence type="ECO:0000256" key="7">
    <source>
        <dbReference type="ARBA" id="ARBA00049070"/>
    </source>
</evidence>
<dbReference type="FunCoup" id="H3AMH7">
    <property type="interactions" value="563"/>
</dbReference>
<organism evidence="10 11">
    <name type="scientific">Latimeria chalumnae</name>
    <name type="common">Coelacanth</name>
    <dbReference type="NCBI Taxonomy" id="7897"/>
    <lineage>
        <taxon>Eukaryota</taxon>
        <taxon>Metazoa</taxon>
        <taxon>Chordata</taxon>
        <taxon>Craniata</taxon>
        <taxon>Vertebrata</taxon>
        <taxon>Euteleostomi</taxon>
        <taxon>Coelacanthiformes</taxon>
        <taxon>Coelacanthidae</taxon>
        <taxon>Latimeria</taxon>
    </lineage>
</organism>
<dbReference type="HOGENOM" id="CLU_026673_29_2_1"/>
<dbReference type="AlphaFoldDB" id="H3AMH7"/>
<evidence type="ECO:0000256" key="6">
    <source>
        <dbReference type="ARBA" id="ARBA00048290"/>
    </source>
</evidence>
<comment type="similarity">
    <text evidence="1">Belongs to the NADP-dependent oxidoreductase L4BD family.</text>
</comment>
<dbReference type="GO" id="GO:0047522">
    <property type="term" value="F:15-oxoprostaglandin 13-reductase [NAD(P)+] activity"/>
    <property type="evidence" value="ECO:0007669"/>
    <property type="project" value="UniProtKB-EC"/>
</dbReference>
<accession>H3AMH7</accession>
<comment type="catalytic activity">
    <reaction evidence="6">
        <text>13,14-dihydro-15-oxo-PGF2alpha + NADP(+) = 15-oxoprostaglandin F2alpha + NADPH + H(+)</text>
        <dbReference type="Rhea" id="RHEA:50588"/>
        <dbReference type="ChEBI" id="CHEBI:15378"/>
        <dbReference type="ChEBI" id="CHEBI:57783"/>
        <dbReference type="ChEBI" id="CHEBI:58349"/>
        <dbReference type="ChEBI" id="CHEBI:133374"/>
        <dbReference type="ChEBI" id="CHEBI:133409"/>
    </reaction>
    <physiologicalReaction direction="right-to-left" evidence="6">
        <dbReference type="Rhea" id="RHEA:50590"/>
    </physiologicalReaction>
</comment>
<sequence length="312" mass="34297">MTLVQRIVLNSRPGKEGEPVPQNFRLENASLQDEIGSGEVKVKTFYLSVDPYMVMLKLKKKLAPYVYHWNTRPLLDGKIIFLKEKDTVYILYKEPEINKIFLLLMEQPALTPVNFTKVDPRLVDGHLSYFLGAVGLPGLTALLGIREKGHVIQGANQTVVISGAAGACGSLAGQIARLEGCSRVVGICGSDEKCRVLVSDVGFDAAINYKTESIVEKLQELCPAGADVYFDNVGGKVSDAVISKMNPNSHVILCGQISQYNKDVPYPPPLPPSTEATLKEQNITRYRLSYTRLVPKYPIPSLPPSKILKALL</sequence>